<dbReference type="Gene3D" id="3.40.190.10">
    <property type="entry name" value="Periplasmic binding protein-like II"/>
    <property type="match status" value="2"/>
</dbReference>
<evidence type="ECO:0000313" key="2">
    <source>
        <dbReference type="EMBL" id="MPN13153.1"/>
    </source>
</evidence>
<feature type="domain" description="ATP phosphoribosyltransferase catalytic" evidence="1">
    <location>
        <begin position="1"/>
        <end position="55"/>
    </location>
</feature>
<dbReference type="GO" id="GO:0000105">
    <property type="term" value="P:L-histidine biosynthetic process"/>
    <property type="evidence" value="ECO:0007669"/>
    <property type="project" value="InterPro"/>
</dbReference>
<comment type="caution">
    <text evidence="2">The sequence shown here is derived from an EMBL/GenBank/DDBJ whole genome shotgun (WGS) entry which is preliminary data.</text>
</comment>
<reference evidence="2" key="1">
    <citation type="submission" date="2019-08" db="EMBL/GenBank/DDBJ databases">
        <authorList>
            <person name="Kucharzyk K."/>
            <person name="Murdoch R.W."/>
            <person name="Higgins S."/>
            <person name="Loffler F."/>
        </authorList>
    </citation>
    <scope>NUCLEOTIDE SEQUENCE</scope>
</reference>
<dbReference type="GO" id="GO:0005737">
    <property type="term" value="C:cytoplasm"/>
    <property type="evidence" value="ECO:0007669"/>
    <property type="project" value="InterPro"/>
</dbReference>
<name>A0A645FLT1_9ZZZZ</name>
<accession>A0A645FLT1</accession>
<organism evidence="2">
    <name type="scientific">bioreactor metagenome</name>
    <dbReference type="NCBI Taxonomy" id="1076179"/>
    <lineage>
        <taxon>unclassified sequences</taxon>
        <taxon>metagenomes</taxon>
        <taxon>ecological metagenomes</taxon>
    </lineage>
</organism>
<sequence>MADCILDIVQTGNTLQANKLVILQEVRDVSLRLVASKQSASLKWPQIAALLKKIENLKGVVGNAN</sequence>
<dbReference type="EC" id="2.4.2.17" evidence="2"/>
<dbReference type="Pfam" id="PF01634">
    <property type="entry name" value="HisG"/>
    <property type="match status" value="1"/>
</dbReference>
<keyword evidence="2" id="KW-0808">Transferase</keyword>
<dbReference type="AlphaFoldDB" id="A0A645FLT1"/>
<evidence type="ECO:0000259" key="1">
    <source>
        <dbReference type="Pfam" id="PF01634"/>
    </source>
</evidence>
<proteinExistence type="predicted"/>
<dbReference type="SUPFAM" id="SSF53850">
    <property type="entry name" value="Periplasmic binding protein-like II"/>
    <property type="match status" value="1"/>
</dbReference>
<gene>
    <name evidence="2" type="primary">hisG_39</name>
    <name evidence="2" type="ORF">SDC9_160473</name>
</gene>
<dbReference type="EMBL" id="VSSQ01059623">
    <property type="protein sequence ID" value="MPN13153.1"/>
    <property type="molecule type" value="Genomic_DNA"/>
</dbReference>
<protein>
    <submittedName>
        <fullName evidence="2">ATP phosphoribosyltransferase</fullName>
        <ecNumber evidence="2">2.4.2.17</ecNumber>
    </submittedName>
</protein>
<dbReference type="GO" id="GO:0003879">
    <property type="term" value="F:ATP phosphoribosyltransferase activity"/>
    <property type="evidence" value="ECO:0007669"/>
    <property type="project" value="UniProtKB-EC"/>
</dbReference>
<dbReference type="InterPro" id="IPR013820">
    <property type="entry name" value="ATP_PRibTrfase_cat"/>
</dbReference>
<keyword evidence="2" id="KW-0328">Glycosyltransferase</keyword>